<evidence type="ECO:0000256" key="1">
    <source>
        <dbReference type="ARBA" id="ARBA00004555"/>
    </source>
</evidence>
<keyword evidence="6" id="KW-1185">Reference proteome</keyword>
<evidence type="ECO:0000256" key="4">
    <source>
        <dbReference type="ARBA" id="ARBA00023316"/>
    </source>
</evidence>
<dbReference type="PANTHER" id="PTHR31682:SF4">
    <property type="entry name" value="UDP-ARABINOPYRANOSE MUTASE 5-RELATED"/>
    <property type="match status" value="1"/>
</dbReference>
<dbReference type="Gramene" id="Bo2g013120.1">
    <property type="protein sequence ID" value="Bo2g013120.1"/>
    <property type="gene ID" value="Bo2g013120"/>
</dbReference>
<evidence type="ECO:0000256" key="3">
    <source>
        <dbReference type="ARBA" id="ARBA00023034"/>
    </source>
</evidence>
<dbReference type="Pfam" id="PF03214">
    <property type="entry name" value="RGP"/>
    <property type="match status" value="1"/>
</dbReference>
<dbReference type="SMR" id="A0A0D3AJC9"/>
<keyword evidence="4" id="KW-0961">Cell wall biogenesis/degradation</keyword>
<keyword evidence="3" id="KW-0333">Golgi apparatus</keyword>
<dbReference type="Proteomes" id="UP000032141">
    <property type="component" value="Chromosome C2"/>
</dbReference>
<dbReference type="GO" id="GO:0005794">
    <property type="term" value="C:Golgi apparatus"/>
    <property type="evidence" value="ECO:0007669"/>
    <property type="project" value="UniProtKB-SubCell"/>
</dbReference>
<accession>A0A0D3AJC9</accession>
<dbReference type="GO" id="GO:0005829">
    <property type="term" value="C:cytosol"/>
    <property type="evidence" value="ECO:0007669"/>
    <property type="project" value="TreeGrafter"/>
</dbReference>
<proteinExistence type="inferred from homology"/>
<dbReference type="eggNOG" id="ENOG502QRG2">
    <property type="taxonomic scope" value="Eukaryota"/>
</dbReference>
<dbReference type="GO" id="GO:0033356">
    <property type="term" value="P:UDP-L-arabinose metabolic process"/>
    <property type="evidence" value="ECO:0007669"/>
    <property type="project" value="TreeGrafter"/>
</dbReference>
<dbReference type="AlphaFoldDB" id="A0A0D3AJC9"/>
<dbReference type="EnsemblPlants" id="Bo2g013120.1">
    <property type="protein sequence ID" value="Bo2g013120.1"/>
    <property type="gene ID" value="Bo2g013120"/>
</dbReference>
<sequence>MPYDLYREGADFVCGYPFSLRTGVPCGVSCGFWFNLSDLDVPMQALKTEQRNTSYVHAVTTVPLKAMLPISWINIGFNRELVGPALVPALRIAEEGRVRWETLEDVWNERGDAVESLRKKWEGMKLMEKSDLFFASLKLPESAVTVEDCVVEVAKAVRDQLGSDDPTFTQASDAMVKWVQLWSEVNSSG</sequence>
<evidence type="ECO:0000313" key="5">
    <source>
        <dbReference type="EnsemblPlants" id="Bo2g013120.1"/>
    </source>
</evidence>
<evidence type="ECO:0000313" key="6">
    <source>
        <dbReference type="Proteomes" id="UP000032141"/>
    </source>
</evidence>
<organism evidence="5 6">
    <name type="scientific">Brassica oleracea var. oleracea</name>
    <dbReference type="NCBI Taxonomy" id="109376"/>
    <lineage>
        <taxon>Eukaryota</taxon>
        <taxon>Viridiplantae</taxon>
        <taxon>Streptophyta</taxon>
        <taxon>Embryophyta</taxon>
        <taxon>Tracheophyta</taxon>
        <taxon>Spermatophyta</taxon>
        <taxon>Magnoliopsida</taxon>
        <taxon>eudicotyledons</taxon>
        <taxon>Gunneridae</taxon>
        <taxon>Pentapetalae</taxon>
        <taxon>rosids</taxon>
        <taxon>malvids</taxon>
        <taxon>Brassicales</taxon>
        <taxon>Brassicaceae</taxon>
        <taxon>Brassiceae</taxon>
        <taxon>Brassica</taxon>
    </lineage>
</organism>
<dbReference type="STRING" id="109376.A0A0D3AJC9"/>
<reference evidence="5 6" key="1">
    <citation type="journal article" date="2014" name="Genome Biol.">
        <title>Transcriptome and methylome profiling reveals relics of genome dominance in the mesopolyploid Brassica oleracea.</title>
        <authorList>
            <person name="Parkin I.A."/>
            <person name="Koh C."/>
            <person name="Tang H."/>
            <person name="Robinson S.J."/>
            <person name="Kagale S."/>
            <person name="Clarke W.E."/>
            <person name="Town C.D."/>
            <person name="Nixon J."/>
            <person name="Krishnakumar V."/>
            <person name="Bidwell S.L."/>
            <person name="Denoeud F."/>
            <person name="Belcram H."/>
            <person name="Links M.G."/>
            <person name="Just J."/>
            <person name="Clarke C."/>
            <person name="Bender T."/>
            <person name="Huebert T."/>
            <person name="Mason A.S."/>
            <person name="Pires J.C."/>
            <person name="Barker G."/>
            <person name="Moore J."/>
            <person name="Walley P.G."/>
            <person name="Manoli S."/>
            <person name="Batley J."/>
            <person name="Edwards D."/>
            <person name="Nelson M.N."/>
            <person name="Wang X."/>
            <person name="Paterson A.H."/>
            <person name="King G."/>
            <person name="Bancroft I."/>
            <person name="Chalhoub B."/>
            <person name="Sharpe A.G."/>
        </authorList>
    </citation>
    <scope>NUCLEOTIDE SEQUENCE</scope>
    <source>
        <strain evidence="5 6">cv. TO1000</strain>
    </source>
</reference>
<dbReference type="HOGENOM" id="CLU_061976_1_0_1"/>
<dbReference type="InterPro" id="IPR037595">
    <property type="entry name" value="RGP_fam"/>
</dbReference>
<comment type="similarity">
    <text evidence="2">Belongs to the RGP family.</text>
</comment>
<dbReference type="GO" id="GO:0009506">
    <property type="term" value="C:plasmodesma"/>
    <property type="evidence" value="ECO:0007669"/>
    <property type="project" value="TreeGrafter"/>
</dbReference>
<name>A0A0D3AJC9_BRAOL</name>
<dbReference type="OMA" id="FVCGYPF"/>
<reference evidence="5" key="2">
    <citation type="submission" date="2015-03" db="UniProtKB">
        <authorList>
            <consortium name="EnsemblPlants"/>
        </authorList>
    </citation>
    <scope>IDENTIFICATION</scope>
</reference>
<dbReference type="PANTHER" id="PTHR31682">
    <property type="entry name" value="UDP-ARABINOSE MUTASE"/>
    <property type="match status" value="1"/>
</dbReference>
<dbReference type="GO" id="GO:0052691">
    <property type="term" value="F:UDP-arabinopyranose mutase activity"/>
    <property type="evidence" value="ECO:0007669"/>
    <property type="project" value="TreeGrafter"/>
</dbReference>
<evidence type="ECO:0000256" key="2">
    <source>
        <dbReference type="ARBA" id="ARBA00008986"/>
    </source>
</evidence>
<protein>
    <submittedName>
        <fullName evidence="5">Uncharacterized protein</fullName>
    </submittedName>
</protein>
<comment type="subcellular location">
    <subcellularLocation>
        <location evidence="1">Golgi apparatus</location>
    </subcellularLocation>
</comment>
<dbReference type="GO" id="GO:0071555">
    <property type="term" value="P:cell wall organization"/>
    <property type="evidence" value="ECO:0007669"/>
    <property type="project" value="UniProtKB-KW"/>
</dbReference>